<dbReference type="RefSeq" id="WP_015447091.1">
    <property type="nucleotide sequence ID" value="NC_020541.1"/>
</dbReference>
<dbReference type="PANTHER" id="PTHR38690:SF1">
    <property type="entry name" value="PROTEASE"/>
    <property type="match status" value="1"/>
</dbReference>
<keyword evidence="4" id="KW-1185">Reference proteome</keyword>
<dbReference type="PANTHER" id="PTHR38690">
    <property type="entry name" value="PROTEASE-RELATED"/>
    <property type="match status" value="1"/>
</dbReference>
<proteinExistence type="predicted"/>
<evidence type="ECO:0000313" key="4">
    <source>
        <dbReference type="Proteomes" id="UP000011859"/>
    </source>
</evidence>
<dbReference type="EMBL" id="CP003470">
    <property type="protein sequence ID" value="AGG88169.1"/>
    <property type="molecule type" value="Genomic_DNA"/>
</dbReference>
<evidence type="ECO:0000256" key="1">
    <source>
        <dbReference type="SAM" id="MobiDB-lite"/>
    </source>
</evidence>
<dbReference type="OrthoDB" id="9762238at2"/>
<name>M4NC28_9GAMM</name>
<dbReference type="Proteomes" id="UP000011859">
    <property type="component" value="Chromosome"/>
</dbReference>
<feature type="region of interest" description="Disordered" evidence="1">
    <location>
        <begin position="1275"/>
        <end position="1301"/>
    </location>
</feature>
<dbReference type="STRING" id="666685.R2APBS1_1013"/>
<dbReference type="InterPro" id="IPR025263">
    <property type="entry name" value="YhdP_central"/>
</dbReference>
<gene>
    <name evidence="3" type="ORF">R2APBS1_1013</name>
</gene>
<evidence type="ECO:0000313" key="3">
    <source>
        <dbReference type="EMBL" id="AGG88169.1"/>
    </source>
</evidence>
<feature type="region of interest" description="Disordered" evidence="1">
    <location>
        <begin position="966"/>
        <end position="1002"/>
    </location>
</feature>
<feature type="compositionally biased region" description="Low complexity" evidence="1">
    <location>
        <begin position="1283"/>
        <end position="1301"/>
    </location>
</feature>
<dbReference type="KEGG" id="rhd:R2APBS1_1013"/>
<reference evidence="3 4" key="1">
    <citation type="submission" date="2012-04" db="EMBL/GenBank/DDBJ databases">
        <title>Complete genome of Rhodanobacter sp. 2APBS1.</title>
        <authorList>
            <consortium name="US DOE Joint Genome Institute"/>
            <person name="Huntemann M."/>
            <person name="Wei C.-L."/>
            <person name="Han J."/>
            <person name="Detter J.C."/>
            <person name="Han C."/>
            <person name="Tapia R."/>
            <person name="Munk A.C.C."/>
            <person name="Chen A."/>
            <person name="Krypides N."/>
            <person name="Mavromatis K."/>
            <person name="Markowitz V."/>
            <person name="Szeto E."/>
            <person name="Ivanova N."/>
            <person name="Mikhailova N."/>
            <person name="Ovchinnikova G."/>
            <person name="Pagani I."/>
            <person name="Pati A."/>
            <person name="Goodwin L."/>
            <person name="Peters L."/>
            <person name="Pitluck S."/>
            <person name="Woyke T."/>
            <person name="Prakash O."/>
            <person name="Elkins J."/>
            <person name="Brown S."/>
            <person name="Palumbo A."/>
            <person name="Hemme C."/>
            <person name="Zhou J."/>
            <person name="Watson D."/>
            <person name="Jardine P."/>
            <person name="Kostka J."/>
            <person name="Green S."/>
        </authorList>
    </citation>
    <scope>NUCLEOTIDE SEQUENCE [LARGE SCALE GENOMIC DNA]</scope>
    <source>
        <strain evidence="3 4">2APBS1</strain>
    </source>
</reference>
<sequence precursor="true">MNALWRRRLHRCARASGWVAGVALILLAVVAALAQLLLPLLARHPDWVAAQLSARLQRPVSFASMEGRWTGSGPVFVMHGVSVGAAAGESGAVLQLPESELKLDFGGWLLPSRHLLNLHVRGLQLDLLRDAGGWHVNGIGVAGGSARQPLSPGRLSADLWLEDLRVVVTDATLGKHYTLLSKQLRLSHQGSQIRFGGVLRRDGVSAALRTAGRFRDDGSAGQVWVEVAGGELKPLLDGIDLGGYSIDHGRGQLNAWLDWRNGQLSRSLIRFDLDTLAVTAPAGGKASVASLHGLAGVRHADDGYDLRWAGDDGSALALNLRQGSGNASVDVAARQLQLAPLLPWLALKPALSPALAQWLGSGHPRGVLDRLALHWSRAQGLRSVELAFSGLGIDPVGKLPGLSRLHGELRGDAEALSLELPAQATTLAFPHTFRQPFVLSRLAGTLAFWPQDGDWHIGVDALDFNGAGYAGQARGELMLPAQGGAPFMEMYAKLTQADVVAAKLFWPIDSMSPGTVAWLDRALVAGRLDQADVLLRGDLHDWPFRNNEGRFEARAVISDLTLDYGKGWPHAEGVSAVANFIDNGMLVEADGGHALGVKAERAVALIPDFHDALLDLNVQGSGSGASLMEFVRKSPIASREADTLAKLKLGGSGTFGFHLALPLKEGLGEPRLDGLAELKDADLSAPAWKLQLDKLNGPLSFDLHGMRAGPLDAGFRGQPSTLQLAIAGANSDPATVLSAQLHGNYRLAELVQDYPTLDWIGKLGDGRGAFDIGFTIARVPGRDALAQTLSVDSPLDGIALELPAPLHKPAAASLPLHLTMSLPIEGSELRLGLGDAMRGYLRLADAQRPLAGTLAFGSRVPAELPSRDLRIRGHAGRLDVTGWVQHVAAGSGSDGPGLESLEVSADQTEWFGRELGALKLHATPQADLLSVDVDGPAMLGNYSIPRQELDKRGITARLKRLYWPKDPGAEAASHPPKPDAGAALPAAATPAAPAPDPANTGINPAALPPFHVWVGDLRMGDAKLGEARLETWPTAEGLHIEQLRALSSRVQITGSGDWNGTASNSHTHMKINFAAEDLGAMLGALGFDGLVNGGKTRDQLDASWPGAPSGLSLATMDGTLSIRVDDGRIPEATSPGVGRLLGLVSLTELPRRLTLDFGDVFGKGLAFDSISGDFKLANGNAITDNLSIVGPAANISVNGRTGLRARDYDQQMVVVPHVGNSLPLVGAMVGGPVGAAAGFAVQGILGRGLNQAASARYRITGSWDEPVITLVEKRGSMPPPAAPLLNPAGSRPAAGGGATQLPALGLPAAAGSAVLPAAPSSVPPPASRL</sequence>
<feature type="compositionally biased region" description="Low complexity" evidence="1">
    <location>
        <begin position="979"/>
        <end position="991"/>
    </location>
</feature>
<evidence type="ECO:0000259" key="2">
    <source>
        <dbReference type="Pfam" id="PF13116"/>
    </source>
</evidence>
<protein>
    <submittedName>
        <fullName evidence="3">TIGR02099 family protein</fullName>
    </submittedName>
</protein>
<dbReference type="NCBIfam" id="TIGR02099">
    <property type="entry name" value="YhdP family protein"/>
    <property type="match status" value="1"/>
</dbReference>
<accession>M4NC28</accession>
<feature type="domain" description="YhdP central" evidence="2">
    <location>
        <begin position="11"/>
        <end position="1268"/>
    </location>
</feature>
<dbReference type="eggNOG" id="COG3164">
    <property type="taxonomic scope" value="Bacteria"/>
</dbReference>
<dbReference type="InterPro" id="IPR011836">
    <property type="entry name" value="YhdP"/>
</dbReference>
<dbReference type="HOGENOM" id="CLU_003522_4_0_6"/>
<organism evidence="3 4">
    <name type="scientific">Rhodanobacter denitrificans</name>
    <dbReference type="NCBI Taxonomy" id="666685"/>
    <lineage>
        <taxon>Bacteria</taxon>
        <taxon>Pseudomonadati</taxon>
        <taxon>Pseudomonadota</taxon>
        <taxon>Gammaproteobacteria</taxon>
        <taxon>Lysobacterales</taxon>
        <taxon>Rhodanobacteraceae</taxon>
        <taxon>Rhodanobacter</taxon>
    </lineage>
</organism>
<dbReference type="Pfam" id="PF13116">
    <property type="entry name" value="YhdP"/>
    <property type="match status" value="1"/>
</dbReference>